<evidence type="ECO:0000256" key="1">
    <source>
        <dbReference type="SAM" id="SignalP"/>
    </source>
</evidence>
<proteinExistence type="predicted"/>
<organism evidence="2 3">
    <name type="scientific">Flavobacterium gillisiae</name>
    <dbReference type="NCBI Taxonomy" id="150146"/>
    <lineage>
        <taxon>Bacteria</taxon>
        <taxon>Pseudomonadati</taxon>
        <taxon>Bacteroidota</taxon>
        <taxon>Flavobacteriia</taxon>
        <taxon>Flavobacteriales</taxon>
        <taxon>Flavobacteriaceae</taxon>
        <taxon>Flavobacterium</taxon>
    </lineage>
</organism>
<dbReference type="RefSeq" id="WP_091091237.1">
    <property type="nucleotide sequence ID" value="NZ_FNRD01000009.1"/>
</dbReference>
<dbReference type="Pfam" id="PF20113">
    <property type="entry name" value="DUF6503"/>
    <property type="match status" value="1"/>
</dbReference>
<dbReference type="OrthoDB" id="1489248at2"/>
<sequence>MTRSFPKASISFVSRTILSLCLLIFCKTSAQEISGKQLLERAIHYHDPQGNWDHFAGKLTVGMTMPSGTERLSEISIDFPNQHFKIRTIKNDKTVEYSVTNGKFLLSLDGKSNFTEEEIKTFNLTEARTKFMQNYYTYLYGLPMKLKDPGTIIDSVVERREFLGKEYLVLKVKYEEGVGKDSWFFYFNPKTYALKVYQFYHDETKKDGEYILLSDEETFSGIKIPKIRAWYVNKDESYLATDTLTKISKL</sequence>
<evidence type="ECO:0008006" key="4">
    <source>
        <dbReference type="Google" id="ProtNLM"/>
    </source>
</evidence>
<keyword evidence="3" id="KW-1185">Reference proteome</keyword>
<keyword evidence="1" id="KW-0732">Signal</keyword>
<dbReference type="Proteomes" id="UP000198951">
    <property type="component" value="Unassembled WGS sequence"/>
</dbReference>
<feature type="chain" id="PRO_5011433666" description="Outer membrane lipoprotein-sorting protein" evidence="1">
    <location>
        <begin position="31"/>
        <end position="250"/>
    </location>
</feature>
<dbReference type="AlphaFoldDB" id="A0A1H4EEP4"/>
<evidence type="ECO:0000313" key="2">
    <source>
        <dbReference type="EMBL" id="SEA83249.1"/>
    </source>
</evidence>
<dbReference type="EMBL" id="FNRD01000009">
    <property type="protein sequence ID" value="SEA83249.1"/>
    <property type="molecule type" value="Genomic_DNA"/>
</dbReference>
<protein>
    <recommendedName>
        <fullName evidence="4">Outer membrane lipoprotein-sorting protein</fullName>
    </recommendedName>
</protein>
<feature type="signal peptide" evidence="1">
    <location>
        <begin position="1"/>
        <end position="30"/>
    </location>
</feature>
<dbReference type="InterPro" id="IPR045444">
    <property type="entry name" value="DUF6503"/>
</dbReference>
<name>A0A1H4EEP4_9FLAO</name>
<accession>A0A1H4EEP4</accession>
<evidence type="ECO:0000313" key="3">
    <source>
        <dbReference type="Proteomes" id="UP000198951"/>
    </source>
</evidence>
<reference evidence="3" key="1">
    <citation type="submission" date="2016-10" db="EMBL/GenBank/DDBJ databases">
        <authorList>
            <person name="Varghese N."/>
            <person name="Submissions S."/>
        </authorList>
    </citation>
    <scope>NUCLEOTIDE SEQUENCE [LARGE SCALE GENOMIC DNA]</scope>
    <source>
        <strain evidence="3">DSM 22376</strain>
    </source>
</reference>
<dbReference type="STRING" id="150146.SAMN05443667_109174"/>
<gene>
    <name evidence="2" type="ORF">SAMN05443667_109174</name>
</gene>